<organism evidence="2 3">
    <name type="scientific">Microcella frigidaquae</name>
    <dbReference type="NCBI Taxonomy" id="424758"/>
    <lineage>
        <taxon>Bacteria</taxon>
        <taxon>Bacillati</taxon>
        <taxon>Actinomycetota</taxon>
        <taxon>Actinomycetes</taxon>
        <taxon>Micrococcales</taxon>
        <taxon>Microbacteriaceae</taxon>
        <taxon>Microcella</taxon>
    </lineage>
</organism>
<dbReference type="Proteomes" id="UP000552883">
    <property type="component" value="Unassembled WGS sequence"/>
</dbReference>
<evidence type="ECO:0000313" key="3">
    <source>
        <dbReference type="Proteomes" id="UP000552883"/>
    </source>
</evidence>
<protein>
    <submittedName>
        <fullName evidence="2">Putative membrane protein</fullName>
    </submittedName>
</protein>
<feature type="transmembrane region" description="Helical" evidence="1">
    <location>
        <begin position="142"/>
        <end position="164"/>
    </location>
</feature>
<dbReference type="RefSeq" id="WP_153982987.1">
    <property type="nucleotide sequence ID" value="NZ_BAAANZ010000006.1"/>
</dbReference>
<proteinExistence type="predicted"/>
<reference evidence="2 3" key="1">
    <citation type="submission" date="2020-08" db="EMBL/GenBank/DDBJ databases">
        <title>Sequencing the genomes of 1000 actinobacteria strains.</title>
        <authorList>
            <person name="Klenk H.-P."/>
        </authorList>
    </citation>
    <scope>NUCLEOTIDE SEQUENCE [LARGE SCALE GENOMIC DNA]</scope>
    <source>
        <strain evidence="2 3">DSM 23889</strain>
    </source>
</reference>
<sequence>MTRPAPLPARLPAAEITLERLDPLSAAAARPVTTGAALLAGTVPLLVAVTRPSEIVQPLWFVISYLLVVAACVLLLDRSRPTRPVWQAPSAQVFQLLLMATAVTSALSTAGANERLRDDWPPLVIGILLLASTPYRPAREIVVWTALHTLFCAGLGIAQAPTAVSDVPTVTYAITGSFIVALLGLAAAAYAHSLNTSTRLWQERAWQSAAAVSREHRTGVARSVQQQRITVLNLEAVPTLQRIAEADEVTPADREEARRLAQSIRALLVADVERGWAQQMLDDVVARHPRRAVDATADDPDDLGRRAALERRTLLRALAVVAIETLDASEIVLRLQAHEGRLSVEWEITTAWSVADARRALRSMLELIRGLTRRSSLRETDGRLVLEFEYGY</sequence>
<evidence type="ECO:0000256" key="1">
    <source>
        <dbReference type="SAM" id="Phobius"/>
    </source>
</evidence>
<keyword evidence="1" id="KW-0812">Transmembrane</keyword>
<gene>
    <name evidence="2" type="ORF">BJ959_001186</name>
</gene>
<keyword evidence="3" id="KW-1185">Reference proteome</keyword>
<name>A0A840X5M9_9MICO</name>
<feature type="transmembrane region" description="Helical" evidence="1">
    <location>
        <begin position="55"/>
        <end position="76"/>
    </location>
</feature>
<evidence type="ECO:0000313" key="2">
    <source>
        <dbReference type="EMBL" id="MBB5617690.1"/>
    </source>
</evidence>
<feature type="transmembrane region" description="Helical" evidence="1">
    <location>
        <begin position="170"/>
        <end position="191"/>
    </location>
</feature>
<dbReference type="AlphaFoldDB" id="A0A840X5M9"/>
<accession>A0A840X5M9</accession>
<comment type="caution">
    <text evidence="2">The sequence shown here is derived from an EMBL/GenBank/DDBJ whole genome shotgun (WGS) entry which is preliminary data.</text>
</comment>
<feature type="transmembrane region" description="Helical" evidence="1">
    <location>
        <begin position="28"/>
        <end position="49"/>
    </location>
</feature>
<keyword evidence="1" id="KW-1133">Transmembrane helix</keyword>
<dbReference type="EMBL" id="JACHBS010000001">
    <property type="protein sequence ID" value="MBB5617690.1"/>
    <property type="molecule type" value="Genomic_DNA"/>
</dbReference>
<keyword evidence="1" id="KW-0472">Membrane</keyword>
<dbReference type="OrthoDB" id="5124052at2"/>